<dbReference type="InterPro" id="IPR008930">
    <property type="entry name" value="Terpenoid_cyclase/PrenylTrfase"/>
</dbReference>
<keyword evidence="8" id="KW-1185">Reference proteome</keyword>
<protein>
    <submittedName>
        <fullName evidence="7">Terpene synthase 2</fullName>
    </submittedName>
</protein>
<evidence type="ECO:0000256" key="2">
    <source>
        <dbReference type="ARBA" id="ARBA00022723"/>
    </source>
</evidence>
<dbReference type="GO" id="GO:0016102">
    <property type="term" value="P:diterpenoid biosynthetic process"/>
    <property type="evidence" value="ECO:0007669"/>
    <property type="project" value="InterPro"/>
</dbReference>
<dbReference type="InterPro" id="IPR044814">
    <property type="entry name" value="Terpene_cyclase_plant_C1"/>
</dbReference>
<dbReference type="InterPro" id="IPR034741">
    <property type="entry name" value="Terpene_cyclase-like_1_C"/>
</dbReference>
<feature type="non-terminal residue" evidence="7">
    <location>
        <position position="1"/>
    </location>
</feature>
<comment type="caution">
    <text evidence="7">The sequence shown here is derived from an EMBL/GenBank/DDBJ whole genome shotgun (WGS) entry which is preliminary data.</text>
</comment>
<dbReference type="STRING" id="157652.A0A371F1I6"/>
<dbReference type="InterPro" id="IPR005630">
    <property type="entry name" value="Terpene_synthase_metal-bd"/>
</dbReference>
<dbReference type="SFLD" id="SFLDS00005">
    <property type="entry name" value="Isoprenoid_Synthase_Type_I"/>
    <property type="match status" value="1"/>
</dbReference>
<evidence type="ECO:0000313" key="7">
    <source>
        <dbReference type="EMBL" id="RDX72151.1"/>
    </source>
</evidence>
<evidence type="ECO:0000259" key="6">
    <source>
        <dbReference type="Pfam" id="PF03936"/>
    </source>
</evidence>
<dbReference type="Gene3D" id="1.10.600.10">
    <property type="entry name" value="Farnesyl Diphosphate Synthase"/>
    <property type="match status" value="1"/>
</dbReference>
<evidence type="ECO:0000256" key="4">
    <source>
        <dbReference type="ARBA" id="ARBA00023239"/>
    </source>
</evidence>
<keyword evidence="2" id="KW-0479">Metal-binding</keyword>
<accession>A0A371F1I6</accession>
<proteinExistence type="predicted"/>
<evidence type="ECO:0000256" key="1">
    <source>
        <dbReference type="ARBA" id="ARBA00001946"/>
    </source>
</evidence>
<dbReference type="GO" id="GO:0010333">
    <property type="term" value="F:terpene synthase activity"/>
    <property type="evidence" value="ECO:0007669"/>
    <property type="project" value="InterPro"/>
</dbReference>
<dbReference type="InterPro" id="IPR001906">
    <property type="entry name" value="Terpene_synth_N"/>
</dbReference>
<dbReference type="AlphaFoldDB" id="A0A371F1I6"/>
<feature type="domain" description="Terpene synthase metal-binding" evidence="6">
    <location>
        <begin position="182"/>
        <end position="420"/>
    </location>
</feature>
<dbReference type="InterPro" id="IPR008949">
    <property type="entry name" value="Isoprenoid_synthase_dom_sf"/>
</dbReference>
<gene>
    <name evidence="7" type="primary">TPS2</name>
    <name evidence="7" type="ORF">CR513_48405</name>
</gene>
<dbReference type="CDD" id="cd00684">
    <property type="entry name" value="Terpene_cyclase_plant_C1"/>
    <property type="match status" value="1"/>
</dbReference>
<evidence type="ECO:0000256" key="3">
    <source>
        <dbReference type="ARBA" id="ARBA00022842"/>
    </source>
</evidence>
<keyword evidence="4" id="KW-0456">Lyase</keyword>
<dbReference type="Proteomes" id="UP000257109">
    <property type="component" value="Unassembled WGS sequence"/>
</dbReference>
<comment type="cofactor">
    <cofactor evidence="1">
        <name>Mg(2+)</name>
        <dbReference type="ChEBI" id="CHEBI:18420"/>
    </cofactor>
</comment>
<dbReference type="InterPro" id="IPR050148">
    <property type="entry name" value="Terpene_synthase-like"/>
</dbReference>
<organism evidence="7 8">
    <name type="scientific">Mucuna pruriens</name>
    <name type="common">Velvet bean</name>
    <name type="synonym">Dolichos pruriens</name>
    <dbReference type="NCBI Taxonomy" id="157652"/>
    <lineage>
        <taxon>Eukaryota</taxon>
        <taxon>Viridiplantae</taxon>
        <taxon>Streptophyta</taxon>
        <taxon>Embryophyta</taxon>
        <taxon>Tracheophyta</taxon>
        <taxon>Spermatophyta</taxon>
        <taxon>Magnoliopsida</taxon>
        <taxon>eudicotyledons</taxon>
        <taxon>Gunneridae</taxon>
        <taxon>Pentapetalae</taxon>
        <taxon>rosids</taxon>
        <taxon>fabids</taxon>
        <taxon>Fabales</taxon>
        <taxon>Fabaceae</taxon>
        <taxon>Papilionoideae</taxon>
        <taxon>50 kb inversion clade</taxon>
        <taxon>NPAAA clade</taxon>
        <taxon>indigoferoid/millettioid clade</taxon>
        <taxon>Phaseoleae</taxon>
        <taxon>Mucuna</taxon>
    </lineage>
</organism>
<evidence type="ECO:0000259" key="5">
    <source>
        <dbReference type="Pfam" id="PF01397"/>
    </source>
</evidence>
<sequence>EVSDNVKQQAQILKEEVKMMFQSSNHNIMEKLKFIDCVQRFGISYHFQKEINQALEQIHNTFTKNNTIISEDDSPHFLALLFYLLRKQGYQISSNVFNKFKNEQGNFNETLVNDIQGLCSLYEAAHLRTHEDDILDEAFDFSNTQLMSLANQVSPSLTAQINHCLRQPLNKSVLKFEARWWKKSKLMKKIPYARDRLVESYIWSLGFSDKPEYNKGRMFEGKLMACITILDDTYDAYGTIQELELFTEAIQRWDISLIGSLPQCMKAVFDIIIELCGEIELETNKSGTSSFVVPRFKQAIFQLIKGYLVEAKWCHQGFIPTYDEYKVNGVLTSIFTLLMTSFIGLGEFATKDVFDWMFSNPTIIEAVSIIGRVLNDMSSHKFEQQRAHVASAVECCMKQYYVSQAEAYNLIHKDIEDYWKVINEEYIRSNDIPKSVLDCVVNYARMAEITYGNHQDKFTNGELLKDLVSSLLMNPMFIDQH</sequence>
<name>A0A371F1I6_MUCPR</name>
<dbReference type="GO" id="GO:0000287">
    <property type="term" value="F:magnesium ion binding"/>
    <property type="evidence" value="ECO:0007669"/>
    <property type="project" value="InterPro"/>
</dbReference>
<dbReference type="EMBL" id="QJKJ01011037">
    <property type="protein sequence ID" value="RDX72151.1"/>
    <property type="molecule type" value="Genomic_DNA"/>
</dbReference>
<keyword evidence="3" id="KW-0460">Magnesium</keyword>
<evidence type="ECO:0000313" key="8">
    <source>
        <dbReference type="Proteomes" id="UP000257109"/>
    </source>
</evidence>
<dbReference type="OrthoDB" id="1877784at2759"/>
<dbReference type="FunFam" id="1.10.600.10:FF:000007">
    <property type="entry name" value="Isoprene synthase, chloroplastic"/>
    <property type="match status" value="1"/>
</dbReference>
<dbReference type="PANTHER" id="PTHR31225:SF241">
    <property type="entry name" value="TERPENE SYNTHASE FAMILY, METAL-BINDING DOMAIN PROTEIN"/>
    <property type="match status" value="1"/>
</dbReference>
<dbReference type="PANTHER" id="PTHR31225">
    <property type="entry name" value="OS04G0344100 PROTEIN-RELATED"/>
    <property type="match status" value="1"/>
</dbReference>
<dbReference type="Pfam" id="PF01397">
    <property type="entry name" value="Terpene_synth"/>
    <property type="match status" value="1"/>
</dbReference>
<reference evidence="7" key="1">
    <citation type="submission" date="2018-05" db="EMBL/GenBank/DDBJ databases">
        <title>Draft genome of Mucuna pruriens seed.</title>
        <authorList>
            <person name="Nnadi N.E."/>
            <person name="Vos R."/>
            <person name="Hasami M.H."/>
            <person name="Devisetty U.K."/>
            <person name="Aguiy J.C."/>
        </authorList>
    </citation>
    <scope>NUCLEOTIDE SEQUENCE [LARGE SCALE GENOMIC DNA]</scope>
    <source>
        <strain evidence="7">JCA_2017</strain>
    </source>
</reference>
<dbReference type="SUPFAM" id="SSF48239">
    <property type="entry name" value="Terpenoid cyclases/Protein prenyltransferases"/>
    <property type="match status" value="1"/>
</dbReference>
<dbReference type="SUPFAM" id="SSF48576">
    <property type="entry name" value="Terpenoid synthases"/>
    <property type="match status" value="1"/>
</dbReference>
<feature type="domain" description="Terpene synthase N-terminal" evidence="5">
    <location>
        <begin position="4"/>
        <end position="165"/>
    </location>
</feature>
<dbReference type="SFLD" id="SFLDG01019">
    <property type="entry name" value="Terpene_Cyclase_Like_1_C_Termi"/>
    <property type="match status" value="1"/>
</dbReference>
<dbReference type="Pfam" id="PF03936">
    <property type="entry name" value="Terpene_synth_C"/>
    <property type="match status" value="1"/>
</dbReference>